<keyword evidence="3" id="KW-1185">Reference proteome</keyword>
<evidence type="ECO:0000256" key="1">
    <source>
        <dbReference type="SAM" id="Coils"/>
    </source>
</evidence>
<dbReference type="Proteomes" id="UP000076761">
    <property type="component" value="Unassembled WGS sequence"/>
</dbReference>
<reference evidence="2 3" key="1">
    <citation type="journal article" date="2016" name="Mol. Biol. Evol.">
        <title>Comparative Genomics of Early-Diverging Mushroom-Forming Fungi Provides Insights into the Origins of Lignocellulose Decay Capabilities.</title>
        <authorList>
            <person name="Nagy L.G."/>
            <person name="Riley R."/>
            <person name="Tritt A."/>
            <person name="Adam C."/>
            <person name="Daum C."/>
            <person name="Floudas D."/>
            <person name="Sun H."/>
            <person name="Yadav J.S."/>
            <person name="Pangilinan J."/>
            <person name="Larsson K.H."/>
            <person name="Matsuura K."/>
            <person name="Barry K."/>
            <person name="Labutti K."/>
            <person name="Kuo R."/>
            <person name="Ohm R.A."/>
            <person name="Bhattacharya S.S."/>
            <person name="Shirouzu T."/>
            <person name="Yoshinaga Y."/>
            <person name="Martin F.M."/>
            <person name="Grigoriev I.V."/>
            <person name="Hibbett D.S."/>
        </authorList>
    </citation>
    <scope>NUCLEOTIDE SEQUENCE [LARGE SCALE GENOMIC DNA]</scope>
    <source>
        <strain evidence="2 3">HHB14362 ss-1</strain>
    </source>
</reference>
<sequence>MTAVSPTSPSLSCYQFLPSCASGLSLIPLFPSSPSSSASIMTARPDSFSKPLPILSDAKVQSLSSCPEPSDQATLGALASYIVKRLPELAERARMLQREEEELDRRIKSLESNVRKLGGRESGLRDVMADVDTSPSRRRRKRGAEALNSEDNRTTVRFSYPVLVDDDIQIPSGNTDVLLQHTISLRSRRKGRVFLDVEADAIAEGNTKRRRLD</sequence>
<dbReference type="EMBL" id="KV425574">
    <property type="protein sequence ID" value="KZT25098.1"/>
    <property type="molecule type" value="Genomic_DNA"/>
</dbReference>
<dbReference type="OrthoDB" id="10528121at2759"/>
<keyword evidence="1" id="KW-0175">Coiled coil</keyword>
<name>A0A165SFX5_9AGAM</name>
<evidence type="ECO:0000313" key="2">
    <source>
        <dbReference type="EMBL" id="KZT25098.1"/>
    </source>
</evidence>
<evidence type="ECO:0000313" key="3">
    <source>
        <dbReference type="Proteomes" id="UP000076761"/>
    </source>
</evidence>
<accession>A0A165SFX5</accession>
<proteinExistence type="predicted"/>
<feature type="coiled-coil region" evidence="1">
    <location>
        <begin position="86"/>
        <end position="120"/>
    </location>
</feature>
<dbReference type="InParanoid" id="A0A165SFX5"/>
<organism evidence="2 3">
    <name type="scientific">Neolentinus lepideus HHB14362 ss-1</name>
    <dbReference type="NCBI Taxonomy" id="1314782"/>
    <lineage>
        <taxon>Eukaryota</taxon>
        <taxon>Fungi</taxon>
        <taxon>Dikarya</taxon>
        <taxon>Basidiomycota</taxon>
        <taxon>Agaricomycotina</taxon>
        <taxon>Agaricomycetes</taxon>
        <taxon>Gloeophyllales</taxon>
        <taxon>Gloeophyllaceae</taxon>
        <taxon>Neolentinus</taxon>
    </lineage>
</organism>
<gene>
    <name evidence="2" type="ORF">NEOLEDRAFT_1178840</name>
</gene>
<dbReference type="AlphaFoldDB" id="A0A165SFX5"/>
<protein>
    <submittedName>
        <fullName evidence="2">Uncharacterized protein</fullName>
    </submittedName>
</protein>